<dbReference type="AlphaFoldDB" id="M0QKM4"/>
<dbReference type="InterPro" id="IPR003509">
    <property type="entry name" value="UPF0102_YraN-like"/>
</dbReference>
<dbReference type="EMBL" id="BANX01000020">
    <property type="protein sequence ID" value="GAC68994.1"/>
    <property type="molecule type" value="Genomic_DNA"/>
</dbReference>
<dbReference type="Pfam" id="PF02021">
    <property type="entry name" value="UPF0102"/>
    <property type="match status" value="1"/>
</dbReference>
<dbReference type="PANTHER" id="PTHR34039">
    <property type="entry name" value="UPF0102 PROTEIN YRAN"/>
    <property type="match status" value="1"/>
</dbReference>
<dbReference type="PANTHER" id="PTHR34039:SF1">
    <property type="entry name" value="UPF0102 PROTEIN YRAN"/>
    <property type="match status" value="1"/>
</dbReference>
<name>M0QKM4_9ACTN</name>
<dbReference type="Proteomes" id="UP000011666">
    <property type="component" value="Unassembled WGS sequence"/>
</dbReference>
<sequence length="131" mass="14846">MTDTNRPQTRRAHIGRLGEDLAADHLTGLGWTVLHRNWRNRYGELDIIAADGSTLVIVEVKTRASQMYSDPTLAVTPTKLTRMRRLAQIWLSEQERGWSQIRFDVVAVQLDSATPDDVARAEIRHHTGVFA</sequence>
<dbReference type="NCBIfam" id="NF009154">
    <property type="entry name" value="PRK12497.3-3"/>
    <property type="match status" value="1"/>
</dbReference>
<dbReference type="STRING" id="1223545.GS4_20_00590"/>
<evidence type="ECO:0000313" key="3">
    <source>
        <dbReference type="EMBL" id="GAC68994.1"/>
    </source>
</evidence>
<dbReference type="eggNOG" id="COG0792">
    <property type="taxonomic scope" value="Bacteria"/>
</dbReference>
<keyword evidence="4" id="KW-1185">Reference proteome</keyword>
<dbReference type="GO" id="GO:0003676">
    <property type="term" value="F:nucleic acid binding"/>
    <property type="evidence" value="ECO:0007669"/>
    <property type="project" value="InterPro"/>
</dbReference>
<evidence type="ECO:0000256" key="2">
    <source>
        <dbReference type="HAMAP-Rule" id="MF_00048"/>
    </source>
</evidence>
<dbReference type="InterPro" id="IPR011856">
    <property type="entry name" value="tRNA_endonuc-like_dom_sf"/>
</dbReference>
<evidence type="ECO:0000313" key="4">
    <source>
        <dbReference type="Proteomes" id="UP000011666"/>
    </source>
</evidence>
<gene>
    <name evidence="3" type="ORF">GS4_20_00590</name>
</gene>
<protein>
    <recommendedName>
        <fullName evidence="2">UPF0102 protein GS4_20_00590</fullName>
    </recommendedName>
</protein>
<dbReference type="RefSeq" id="WP_007621613.1">
    <property type="nucleotide sequence ID" value="NZ_BANX01000020.1"/>
</dbReference>
<dbReference type="InterPro" id="IPR011335">
    <property type="entry name" value="Restrct_endonuc-II-like"/>
</dbReference>
<proteinExistence type="inferred from homology"/>
<dbReference type="NCBIfam" id="TIGR00252">
    <property type="entry name" value="YraN family protein"/>
    <property type="match status" value="1"/>
</dbReference>
<evidence type="ECO:0000256" key="1">
    <source>
        <dbReference type="ARBA" id="ARBA00006738"/>
    </source>
</evidence>
<dbReference type="NCBIfam" id="NF009150">
    <property type="entry name" value="PRK12497.1-3"/>
    <property type="match status" value="1"/>
</dbReference>
<dbReference type="Gene3D" id="3.40.1350.10">
    <property type="match status" value="1"/>
</dbReference>
<comment type="caution">
    <text evidence="3">The sequence shown here is derived from an EMBL/GenBank/DDBJ whole genome shotgun (WGS) entry which is preliminary data.</text>
</comment>
<accession>M0QKM4</accession>
<dbReference type="CDD" id="cd20736">
    <property type="entry name" value="PoNe_Nuclease"/>
    <property type="match status" value="1"/>
</dbReference>
<organism evidence="3 4">
    <name type="scientific">Gordonia soli NBRC 108243</name>
    <dbReference type="NCBI Taxonomy" id="1223545"/>
    <lineage>
        <taxon>Bacteria</taxon>
        <taxon>Bacillati</taxon>
        <taxon>Actinomycetota</taxon>
        <taxon>Actinomycetes</taxon>
        <taxon>Mycobacteriales</taxon>
        <taxon>Gordoniaceae</taxon>
        <taxon>Gordonia</taxon>
    </lineage>
</organism>
<dbReference type="HAMAP" id="MF_00048">
    <property type="entry name" value="UPF0102"/>
    <property type="match status" value="1"/>
</dbReference>
<dbReference type="OrthoDB" id="9794876at2"/>
<dbReference type="SUPFAM" id="SSF52980">
    <property type="entry name" value="Restriction endonuclease-like"/>
    <property type="match status" value="1"/>
</dbReference>
<comment type="similarity">
    <text evidence="1 2">Belongs to the UPF0102 family.</text>
</comment>
<reference evidence="3 4" key="1">
    <citation type="submission" date="2013-01" db="EMBL/GenBank/DDBJ databases">
        <title>Whole genome shotgun sequence of Gordonia soli NBRC 108243.</title>
        <authorList>
            <person name="Isaki-Nakamura S."/>
            <person name="Hosoyama A."/>
            <person name="Tsuchikane K."/>
            <person name="Ando Y."/>
            <person name="Baba S."/>
            <person name="Ohji S."/>
            <person name="Hamada M."/>
            <person name="Tamura T."/>
            <person name="Yamazoe A."/>
            <person name="Yamazaki S."/>
            <person name="Fujita N."/>
        </authorList>
    </citation>
    <scope>NUCLEOTIDE SEQUENCE [LARGE SCALE GENOMIC DNA]</scope>
    <source>
        <strain evidence="3 4">NBRC 108243</strain>
    </source>
</reference>